<feature type="domain" description="NAD-dependent epimerase/dehydratase" evidence="3">
    <location>
        <begin position="5"/>
        <end position="256"/>
    </location>
</feature>
<evidence type="ECO:0000259" key="3">
    <source>
        <dbReference type="Pfam" id="PF01370"/>
    </source>
</evidence>
<comment type="caution">
    <text evidence="4">The sequence shown here is derived from an EMBL/GenBank/DDBJ whole genome shotgun (WGS) entry which is preliminary data.</text>
</comment>
<dbReference type="InterPro" id="IPR036291">
    <property type="entry name" value="NAD(P)-bd_dom_sf"/>
</dbReference>
<dbReference type="PANTHER" id="PTHR10366:SF564">
    <property type="entry name" value="STEROL-4-ALPHA-CARBOXYLATE 3-DEHYDROGENASE, DECARBOXYLATING"/>
    <property type="match status" value="1"/>
</dbReference>
<dbReference type="EMBL" id="SOZI01000062">
    <property type="protein sequence ID" value="TNY20616.1"/>
    <property type="molecule type" value="Genomic_DNA"/>
</dbReference>
<name>A0A5C5FWH9_9BASI</name>
<dbReference type="InterPro" id="IPR001509">
    <property type="entry name" value="Epimerase_deHydtase"/>
</dbReference>
<gene>
    <name evidence="4" type="ORF">DMC30DRAFT_416811</name>
</gene>
<keyword evidence="5" id="KW-1185">Reference proteome</keyword>
<evidence type="ECO:0000256" key="2">
    <source>
        <dbReference type="ARBA" id="ARBA00023445"/>
    </source>
</evidence>
<dbReference type="Gene3D" id="3.40.50.720">
    <property type="entry name" value="NAD(P)-binding Rossmann-like Domain"/>
    <property type="match status" value="1"/>
</dbReference>
<organism evidence="4 5">
    <name type="scientific">Rhodotorula diobovata</name>
    <dbReference type="NCBI Taxonomy" id="5288"/>
    <lineage>
        <taxon>Eukaryota</taxon>
        <taxon>Fungi</taxon>
        <taxon>Dikarya</taxon>
        <taxon>Basidiomycota</taxon>
        <taxon>Pucciniomycotina</taxon>
        <taxon>Microbotryomycetes</taxon>
        <taxon>Sporidiobolales</taxon>
        <taxon>Sporidiobolaceae</taxon>
        <taxon>Rhodotorula</taxon>
    </lineage>
</organism>
<dbReference type="Proteomes" id="UP000311382">
    <property type="component" value="Unassembled WGS sequence"/>
</dbReference>
<dbReference type="PANTHER" id="PTHR10366">
    <property type="entry name" value="NAD DEPENDENT EPIMERASE/DEHYDRATASE"/>
    <property type="match status" value="1"/>
</dbReference>
<evidence type="ECO:0000313" key="5">
    <source>
        <dbReference type="Proteomes" id="UP000311382"/>
    </source>
</evidence>
<evidence type="ECO:0000313" key="4">
    <source>
        <dbReference type="EMBL" id="TNY20616.1"/>
    </source>
</evidence>
<dbReference type="GO" id="GO:0016616">
    <property type="term" value="F:oxidoreductase activity, acting on the CH-OH group of donors, NAD or NADP as acceptor"/>
    <property type="evidence" value="ECO:0007669"/>
    <property type="project" value="TreeGrafter"/>
</dbReference>
<keyword evidence="1" id="KW-0560">Oxidoreductase</keyword>
<dbReference type="AlphaFoldDB" id="A0A5C5FWH9"/>
<evidence type="ECO:0000256" key="1">
    <source>
        <dbReference type="ARBA" id="ARBA00023002"/>
    </source>
</evidence>
<sequence length="337" mass="36298">MAKTVLVTGSSGYLAAHVIDAFLNAGWTVRGTVRSMAKAEHLLSRYPDHADKLSLVEVPDLVTGEGLDEAVKGVDAIAHTASPYTFKVTDPIKDLIDPAVKGTQSAAGVKHVVITSSFAAVTNLAKGGPWRDYTYTADDWNPSTLDDVHNLPPPGQYSLSKTLAEQAAHAYAAEHGLVLSSINPPMIYGPPVQKISSRDEVNTSSEAIYALISGEEGREVPWNRLPLFAHVADVATAHVRALEAEDDKVAGKRFIICGGSFTWEDAISYLASERPDLRSRLPTLPPSPEQYKDAGKPIAVLDTSPARDVLGMKDFIGWKETLLATVDALVEIEKQFA</sequence>
<dbReference type="SUPFAM" id="SSF51735">
    <property type="entry name" value="NAD(P)-binding Rossmann-fold domains"/>
    <property type="match status" value="1"/>
</dbReference>
<dbReference type="STRING" id="5288.A0A5C5FWH9"/>
<protein>
    <recommendedName>
        <fullName evidence="3">NAD-dependent epimerase/dehydratase domain-containing protein</fullName>
    </recommendedName>
</protein>
<reference evidence="4 5" key="1">
    <citation type="submission" date="2019-03" db="EMBL/GenBank/DDBJ databases">
        <title>Rhodosporidium diobovatum UCD-FST 08-225 genome sequencing, assembly, and annotation.</title>
        <authorList>
            <person name="Fakankun I.U."/>
            <person name="Fristensky B."/>
            <person name="Levin D.B."/>
        </authorList>
    </citation>
    <scope>NUCLEOTIDE SEQUENCE [LARGE SCALE GENOMIC DNA]</scope>
    <source>
        <strain evidence="4 5">UCD-FST 08-225</strain>
    </source>
</reference>
<proteinExistence type="inferred from homology"/>
<dbReference type="InterPro" id="IPR050425">
    <property type="entry name" value="NAD(P)_dehydrat-like"/>
</dbReference>
<dbReference type="Pfam" id="PF01370">
    <property type="entry name" value="Epimerase"/>
    <property type="match status" value="1"/>
</dbReference>
<comment type="similarity">
    <text evidence="2">Belongs to the NAD(P)-dependent epimerase/dehydratase family. Dihydroflavonol-4-reductase subfamily.</text>
</comment>
<dbReference type="OrthoDB" id="2735536at2759"/>
<accession>A0A5C5FWH9</accession>